<evidence type="ECO:0000259" key="2">
    <source>
        <dbReference type="PROSITE" id="PS50405"/>
    </source>
</evidence>
<dbReference type="RefSeq" id="WP_140927670.1">
    <property type="nucleotide sequence ID" value="NZ_VFSU01000019.1"/>
</dbReference>
<sequence length="210" mass="23174">MKLFRRAGWGSALIEYQLAVYGLPFEPLDVEDLFQSPSGRAIVERHNPLGQIPTLLLDDGRVLTESAAITLWLADLTGSDTLVPGPAAPERADFLRWLIFLVANIYPCFTYADDPARFVSTEGAQKPFRVAVNAYEKRLWAQMEAAAGAPWFLGPRFSAIDIYLAVMTRWRPGRAWFGAEAPHLSAIAADVDALPQLQAVVAANYDPLLD</sequence>
<dbReference type="InterPro" id="IPR036249">
    <property type="entry name" value="Thioredoxin-like_sf"/>
</dbReference>
<dbReference type="GO" id="GO:0016740">
    <property type="term" value="F:transferase activity"/>
    <property type="evidence" value="ECO:0007669"/>
    <property type="project" value="UniProtKB-KW"/>
</dbReference>
<dbReference type="SUPFAM" id="SSF52833">
    <property type="entry name" value="Thioredoxin-like"/>
    <property type="match status" value="1"/>
</dbReference>
<accession>A0A501XP77</accession>
<dbReference type="EMBL" id="VFSU01000019">
    <property type="protein sequence ID" value="TPE62245.1"/>
    <property type="molecule type" value="Genomic_DNA"/>
</dbReference>
<reference evidence="3 4" key="1">
    <citation type="submission" date="2019-06" db="EMBL/GenBank/DDBJ databases">
        <authorList>
            <person name="Lee I."/>
            <person name="Jang G.I."/>
            <person name="Hwang C.Y."/>
        </authorList>
    </citation>
    <scope>NUCLEOTIDE SEQUENCE [LARGE SCALE GENOMIC DNA]</scope>
    <source>
        <strain evidence="3 4">PAMC 28131</strain>
    </source>
</reference>
<keyword evidence="3" id="KW-0808">Transferase</keyword>
<keyword evidence="4" id="KW-1185">Reference proteome</keyword>
<feature type="domain" description="GST N-terminal" evidence="1">
    <location>
        <begin position="1"/>
        <end position="81"/>
    </location>
</feature>
<feature type="domain" description="GST C-terminal" evidence="2">
    <location>
        <begin position="87"/>
        <end position="210"/>
    </location>
</feature>
<dbReference type="InterPro" id="IPR004045">
    <property type="entry name" value="Glutathione_S-Trfase_N"/>
</dbReference>
<comment type="caution">
    <text evidence="3">The sequence shown here is derived from an EMBL/GenBank/DDBJ whole genome shotgun (WGS) entry which is preliminary data.</text>
</comment>
<dbReference type="CDD" id="cd03057">
    <property type="entry name" value="GST_N_Beta"/>
    <property type="match status" value="1"/>
</dbReference>
<dbReference type="InterPro" id="IPR010987">
    <property type="entry name" value="Glutathione-S-Trfase_C-like"/>
</dbReference>
<dbReference type="PROSITE" id="PS50405">
    <property type="entry name" value="GST_CTER"/>
    <property type="match status" value="1"/>
</dbReference>
<evidence type="ECO:0000313" key="4">
    <source>
        <dbReference type="Proteomes" id="UP000319897"/>
    </source>
</evidence>
<name>A0A501XP77_9SPHN</name>
<dbReference type="PROSITE" id="PS50404">
    <property type="entry name" value="GST_NTER"/>
    <property type="match status" value="1"/>
</dbReference>
<protein>
    <submittedName>
        <fullName evidence="3">Glutathione S-transferase family protein</fullName>
    </submittedName>
</protein>
<dbReference type="Proteomes" id="UP000319897">
    <property type="component" value="Unassembled WGS sequence"/>
</dbReference>
<dbReference type="PANTHER" id="PTHR44051:SF8">
    <property type="entry name" value="GLUTATHIONE S-TRANSFERASE GSTA"/>
    <property type="match status" value="1"/>
</dbReference>
<organism evidence="3 4">
    <name type="scientific">Sandaracinobacter neustonicus</name>
    <dbReference type="NCBI Taxonomy" id="1715348"/>
    <lineage>
        <taxon>Bacteria</taxon>
        <taxon>Pseudomonadati</taxon>
        <taxon>Pseudomonadota</taxon>
        <taxon>Alphaproteobacteria</taxon>
        <taxon>Sphingomonadales</taxon>
        <taxon>Sphingosinicellaceae</taxon>
        <taxon>Sandaracinobacter</taxon>
    </lineage>
</organism>
<dbReference type="Gene3D" id="3.40.30.10">
    <property type="entry name" value="Glutaredoxin"/>
    <property type="match status" value="1"/>
</dbReference>
<dbReference type="PANTHER" id="PTHR44051">
    <property type="entry name" value="GLUTATHIONE S-TRANSFERASE-RELATED"/>
    <property type="match status" value="1"/>
</dbReference>
<evidence type="ECO:0000259" key="1">
    <source>
        <dbReference type="PROSITE" id="PS50404"/>
    </source>
</evidence>
<evidence type="ECO:0000313" key="3">
    <source>
        <dbReference type="EMBL" id="TPE62245.1"/>
    </source>
</evidence>
<dbReference type="SUPFAM" id="SSF47616">
    <property type="entry name" value="GST C-terminal domain-like"/>
    <property type="match status" value="1"/>
</dbReference>
<dbReference type="AlphaFoldDB" id="A0A501XP77"/>
<dbReference type="Pfam" id="PF13409">
    <property type="entry name" value="GST_N_2"/>
    <property type="match status" value="1"/>
</dbReference>
<dbReference type="OrthoDB" id="7583243at2"/>
<dbReference type="Gene3D" id="1.20.1050.10">
    <property type="match status" value="1"/>
</dbReference>
<dbReference type="InterPro" id="IPR036282">
    <property type="entry name" value="Glutathione-S-Trfase_C_sf"/>
</dbReference>
<proteinExistence type="predicted"/>
<gene>
    <name evidence="3" type="ORF">FJQ54_06875</name>
</gene>